<dbReference type="InterPro" id="IPR002477">
    <property type="entry name" value="Peptidoglycan-bd-like"/>
</dbReference>
<dbReference type="Pfam" id="PF01471">
    <property type="entry name" value="PG_binding_1"/>
    <property type="match status" value="1"/>
</dbReference>
<proteinExistence type="predicted"/>
<dbReference type="Gene3D" id="1.10.101.10">
    <property type="entry name" value="PGBD-like superfamily/PGBD"/>
    <property type="match status" value="1"/>
</dbReference>
<evidence type="ECO:0000313" key="3">
    <source>
        <dbReference type="Proteomes" id="UP000178636"/>
    </source>
</evidence>
<dbReference type="InterPro" id="IPR036365">
    <property type="entry name" value="PGBD-like_sf"/>
</dbReference>
<protein>
    <recommendedName>
        <fullName evidence="1">Peptidoglycan binding-like domain-containing protein</fullName>
    </recommendedName>
</protein>
<evidence type="ECO:0000259" key="1">
    <source>
        <dbReference type="Pfam" id="PF01471"/>
    </source>
</evidence>
<organism evidence="2 3">
    <name type="scientific">Candidatus Lloydbacteria bacterium RIFCSPHIGHO2_02_FULL_54_17</name>
    <dbReference type="NCBI Taxonomy" id="1798664"/>
    <lineage>
        <taxon>Bacteria</taxon>
        <taxon>Candidatus Lloydiibacteriota</taxon>
    </lineage>
</organism>
<reference evidence="2 3" key="1">
    <citation type="journal article" date="2016" name="Nat. Commun.">
        <title>Thousands of microbial genomes shed light on interconnected biogeochemical processes in an aquifer system.</title>
        <authorList>
            <person name="Anantharaman K."/>
            <person name="Brown C.T."/>
            <person name="Hug L.A."/>
            <person name="Sharon I."/>
            <person name="Castelle C.J."/>
            <person name="Probst A.J."/>
            <person name="Thomas B.C."/>
            <person name="Singh A."/>
            <person name="Wilkins M.J."/>
            <person name="Karaoz U."/>
            <person name="Brodie E.L."/>
            <person name="Williams K.H."/>
            <person name="Hubbard S.S."/>
            <person name="Banfield J.F."/>
        </authorList>
    </citation>
    <scope>NUCLEOTIDE SEQUENCE [LARGE SCALE GENOMIC DNA]</scope>
</reference>
<name>A0A1G2DEC5_9BACT</name>
<feature type="domain" description="Peptidoglycan binding-like" evidence="1">
    <location>
        <begin position="208"/>
        <end position="272"/>
    </location>
</feature>
<dbReference type="AlphaFoldDB" id="A0A1G2DEC5"/>
<dbReference type="STRING" id="1798664.A3C93_05005"/>
<sequence>MKNPIFLRKGLFTATLVPLLVFPLVSFAAISYTRSPEGASVTSPVTVTLSAGSFADFGLSTNVDRFYITLDDDFNPRTECYPVSQFPVTATFHLPPGDVVKGVMIVGFTNFCESGDEPYYLEGDGTGAIFTVSGAGSVASPSGASVTATKALPIPPKTQSTVTSNTVTVPVVGGAVPASGSVSVPLPISANTATQSGFTRDLTLGSTGVDVRALQVWLNTHGHIVAGSGAGSLGNESNYFGKLTQAAVAKFQTARGITPVAGYFGPKTRAAIQTQ</sequence>
<dbReference type="InterPro" id="IPR036366">
    <property type="entry name" value="PGBDSf"/>
</dbReference>
<dbReference type="Proteomes" id="UP000178636">
    <property type="component" value="Unassembled WGS sequence"/>
</dbReference>
<evidence type="ECO:0000313" key="2">
    <source>
        <dbReference type="EMBL" id="OGZ11128.1"/>
    </source>
</evidence>
<dbReference type="EMBL" id="MHLO01000038">
    <property type="protein sequence ID" value="OGZ11128.1"/>
    <property type="molecule type" value="Genomic_DNA"/>
</dbReference>
<dbReference type="SUPFAM" id="SSF47090">
    <property type="entry name" value="PGBD-like"/>
    <property type="match status" value="1"/>
</dbReference>
<gene>
    <name evidence="2" type="ORF">A3C93_05005</name>
</gene>
<comment type="caution">
    <text evidence="2">The sequence shown here is derived from an EMBL/GenBank/DDBJ whole genome shotgun (WGS) entry which is preliminary data.</text>
</comment>
<accession>A0A1G2DEC5</accession>